<dbReference type="Pfam" id="PF25973">
    <property type="entry name" value="BSH_CzcB"/>
    <property type="match status" value="1"/>
</dbReference>
<keyword evidence="9" id="KW-1185">Reference proteome</keyword>
<dbReference type="PATRIC" id="fig|86416.3.peg.269"/>
<dbReference type="Proteomes" id="UP000013523">
    <property type="component" value="Chromosome"/>
</dbReference>
<dbReference type="InterPro" id="IPR058647">
    <property type="entry name" value="BSH_CzcB-like"/>
</dbReference>
<feature type="domain" description="CzcB-like barrel-sandwich hybrid" evidence="6">
    <location>
        <begin position="66"/>
        <end position="189"/>
    </location>
</feature>
<dbReference type="eggNOG" id="COG0845">
    <property type="taxonomic scope" value="Bacteria"/>
</dbReference>
<dbReference type="Gene3D" id="2.40.50.100">
    <property type="match status" value="1"/>
</dbReference>
<keyword evidence="5" id="KW-1133">Transmembrane helix</keyword>
<dbReference type="GO" id="GO:0022857">
    <property type="term" value="F:transmembrane transporter activity"/>
    <property type="evidence" value="ECO:0007669"/>
    <property type="project" value="InterPro"/>
</dbReference>
<comment type="subcellular location">
    <subcellularLocation>
        <location evidence="1">Cell envelope</location>
    </subcellularLocation>
</comment>
<evidence type="ECO:0000259" key="7">
    <source>
        <dbReference type="Pfam" id="PF25990"/>
    </source>
</evidence>
<dbReference type="KEGG" id="cpas:Clopa_0293"/>
<comment type="similarity">
    <text evidence="2">Belongs to the membrane fusion protein (MFP) (TC 8.A.1) family.</text>
</comment>
<dbReference type="Pfam" id="PF25990">
    <property type="entry name" value="Beta-barrel_YknX"/>
    <property type="match status" value="1"/>
</dbReference>
<keyword evidence="5" id="KW-0812">Transmembrane</keyword>
<evidence type="ECO:0000256" key="4">
    <source>
        <dbReference type="SAM" id="MobiDB-lite"/>
    </source>
</evidence>
<evidence type="ECO:0000256" key="2">
    <source>
        <dbReference type="ARBA" id="ARBA00009477"/>
    </source>
</evidence>
<dbReference type="AlphaFoldDB" id="R4K0Q4"/>
<keyword evidence="3" id="KW-0175">Coiled coil</keyword>
<evidence type="ECO:0000259" key="6">
    <source>
        <dbReference type="Pfam" id="PF25973"/>
    </source>
</evidence>
<dbReference type="SUPFAM" id="SSF111369">
    <property type="entry name" value="HlyD-like secretion proteins"/>
    <property type="match status" value="1"/>
</dbReference>
<dbReference type="NCBIfam" id="TIGR01730">
    <property type="entry name" value="RND_mfp"/>
    <property type="match status" value="1"/>
</dbReference>
<dbReference type="OrthoDB" id="1725043at2"/>
<dbReference type="GO" id="GO:0030313">
    <property type="term" value="C:cell envelope"/>
    <property type="evidence" value="ECO:0007669"/>
    <property type="project" value="UniProtKB-SubCell"/>
</dbReference>
<dbReference type="PANTHER" id="PTHR32347">
    <property type="entry name" value="EFFLUX SYSTEM COMPONENT YKNX-RELATED"/>
    <property type="match status" value="1"/>
</dbReference>
<feature type="domain" description="YknX-like beta-barrel" evidence="7">
    <location>
        <begin position="195"/>
        <end position="268"/>
    </location>
</feature>
<evidence type="ECO:0000256" key="5">
    <source>
        <dbReference type="SAM" id="Phobius"/>
    </source>
</evidence>
<feature type="compositionally biased region" description="Low complexity" evidence="4">
    <location>
        <begin position="426"/>
        <end position="437"/>
    </location>
</feature>
<dbReference type="EMBL" id="CP003261">
    <property type="protein sequence ID" value="AGK95356.1"/>
    <property type="molecule type" value="Genomic_DNA"/>
</dbReference>
<proteinExistence type="inferred from homology"/>
<accession>R4K0Q4</accession>
<dbReference type="RefSeq" id="WP_015613683.1">
    <property type="nucleotide sequence ID" value="NC_021182.1"/>
</dbReference>
<dbReference type="InterPro" id="IPR006143">
    <property type="entry name" value="RND_pump_MFP"/>
</dbReference>
<feature type="region of interest" description="Disordered" evidence="4">
    <location>
        <begin position="299"/>
        <end position="355"/>
    </location>
</feature>
<evidence type="ECO:0000313" key="8">
    <source>
        <dbReference type="EMBL" id="AGK95356.1"/>
    </source>
</evidence>
<dbReference type="Gene3D" id="2.40.30.170">
    <property type="match status" value="1"/>
</dbReference>
<dbReference type="InterPro" id="IPR050465">
    <property type="entry name" value="UPF0194_transport"/>
</dbReference>
<feature type="transmembrane region" description="Helical" evidence="5">
    <location>
        <begin position="5"/>
        <end position="26"/>
    </location>
</feature>
<dbReference type="InterPro" id="IPR058636">
    <property type="entry name" value="Beta-barrel_YknX"/>
</dbReference>
<gene>
    <name evidence="8" type="ORF">Clopa_0293</name>
</gene>
<evidence type="ECO:0000256" key="3">
    <source>
        <dbReference type="ARBA" id="ARBA00023054"/>
    </source>
</evidence>
<reference evidence="8 9" key="1">
    <citation type="submission" date="2012-01" db="EMBL/GenBank/DDBJ databases">
        <title>Complete sequence of chromosome of Clostridium pasteurianum BC1.</title>
        <authorList>
            <consortium name="US DOE Joint Genome Institute"/>
            <person name="Lucas S."/>
            <person name="Han J."/>
            <person name="Lapidus A."/>
            <person name="Cheng J.-F."/>
            <person name="Goodwin L."/>
            <person name="Pitluck S."/>
            <person name="Peters L."/>
            <person name="Mikhailova N."/>
            <person name="Teshima H."/>
            <person name="Detter J.C."/>
            <person name="Han C."/>
            <person name="Tapia R."/>
            <person name="Land M."/>
            <person name="Hauser L."/>
            <person name="Kyrpides N."/>
            <person name="Ivanova N."/>
            <person name="Pagani I."/>
            <person name="Dunn J."/>
            <person name="Taghavi S."/>
            <person name="Francis A."/>
            <person name="van der Lelie D."/>
            <person name="Woyke T."/>
        </authorList>
    </citation>
    <scope>NUCLEOTIDE SEQUENCE [LARGE SCALE GENOMIC DNA]</scope>
    <source>
        <strain evidence="8 9">BC1</strain>
    </source>
</reference>
<keyword evidence="5" id="KW-0472">Membrane</keyword>
<dbReference type="HOGENOM" id="CLU_018816_14_3_9"/>
<dbReference type="GO" id="GO:0016020">
    <property type="term" value="C:membrane"/>
    <property type="evidence" value="ECO:0007669"/>
    <property type="project" value="InterPro"/>
</dbReference>
<evidence type="ECO:0000256" key="1">
    <source>
        <dbReference type="ARBA" id="ARBA00004196"/>
    </source>
</evidence>
<feature type="region of interest" description="Disordered" evidence="4">
    <location>
        <begin position="391"/>
        <end position="437"/>
    </location>
</feature>
<protein>
    <submittedName>
        <fullName evidence="8">RND family efflux transporter, MFP subunit</fullName>
    </submittedName>
</protein>
<sequence length="437" mass="44474">MKSKLIKAIIACVVVAMLGTGGYFGYKNYFGKKTTTTSTRYYSASVTKMNLSKTVQGTGSVYSGSTKDVTPNNNGTLSGLTVKTGDTVKAGQTLFTASSSDLTKAVTTAQNNLTKAQLSLSTDESADKVDANKVAQDKISVSDAEDQLTTAQTALNSITVTAPIGGLVTAVNNVNGDTVQAGKSVLTIQNMSSLNINVSVDELDINKIALNQKATIKFDAISDKTYNGTVASIAQTGTTSNSVTTYNVVVTISNPDSNIKLGMNGTATIAVQSKENALVIPAEALVETNGQKYVRVADTSDLSSSSNNSGSSNSAATNGSEKSTSAQSGNNQGQSSSTGSQGSNSGNGNSSSFSNSGGKLVAIKTGLETENYIEVTEGVKEGDKILVQLPQSTTTNSNRNNGFGGMGQGMNGGMGGGPQGSGGSSQGRSSSGSSGKN</sequence>
<feature type="compositionally biased region" description="Gly residues" evidence="4">
    <location>
        <begin position="402"/>
        <end position="425"/>
    </location>
</feature>
<name>R4K0Q4_CLOPA</name>
<evidence type="ECO:0000313" key="9">
    <source>
        <dbReference type="Proteomes" id="UP000013523"/>
    </source>
</evidence>
<organism evidence="8 9">
    <name type="scientific">Clostridium pasteurianum BC1</name>
    <dbReference type="NCBI Taxonomy" id="86416"/>
    <lineage>
        <taxon>Bacteria</taxon>
        <taxon>Bacillati</taxon>
        <taxon>Bacillota</taxon>
        <taxon>Clostridia</taxon>
        <taxon>Eubacteriales</taxon>
        <taxon>Clostridiaceae</taxon>
        <taxon>Clostridium</taxon>
    </lineage>
</organism>
<dbReference type="STRING" id="86416.Clopa_0293"/>